<dbReference type="InterPro" id="IPR020904">
    <property type="entry name" value="Sc_DH/Rdtase_CS"/>
</dbReference>
<dbReference type="InterPro" id="IPR002347">
    <property type="entry name" value="SDR_fam"/>
</dbReference>
<reference evidence="2" key="1">
    <citation type="journal article" date="2020" name="Microorganisms">
        <title>Reliable Identification of Environmental Pseudomonas Isolates Using the rpoD Gene.</title>
        <authorList>
            <consortium name="The Broad Institute Genome Sequencing Platform"/>
            <person name="Girard L."/>
            <person name="Lood C."/>
            <person name="Rokni-Zadeh H."/>
            <person name="van Noort V."/>
            <person name="Lavigne R."/>
            <person name="De Mot R."/>
        </authorList>
    </citation>
    <scope>NUCLEOTIDE SEQUENCE [LARGE SCALE GENOMIC DNA]</scope>
    <source>
        <strain evidence="2">SWRI145</strain>
    </source>
</reference>
<evidence type="ECO:0000256" key="1">
    <source>
        <dbReference type="ARBA" id="ARBA00006484"/>
    </source>
</evidence>
<dbReference type="EMBL" id="JABWQF010000005">
    <property type="protein sequence ID" value="MBC3292079.1"/>
    <property type="molecule type" value="Genomic_DNA"/>
</dbReference>
<dbReference type="PANTHER" id="PTHR42879">
    <property type="entry name" value="3-OXOACYL-(ACYL-CARRIER-PROTEIN) REDUCTASE"/>
    <property type="match status" value="1"/>
</dbReference>
<proteinExistence type="inferred from homology"/>
<dbReference type="NCBIfam" id="NF009384">
    <property type="entry name" value="PRK12743.1"/>
    <property type="match status" value="1"/>
</dbReference>
<accession>A0A8H9YQ38</accession>
<dbReference type="InterPro" id="IPR036291">
    <property type="entry name" value="NAD(P)-bd_dom_sf"/>
</dbReference>
<protein>
    <submittedName>
        <fullName evidence="2">SDR family oxidoreductase</fullName>
    </submittedName>
</protein>
<dbReference type="FunFam" id="3.40.50.720:FF:000084">
    <property type="entry name" value="Short-chain dehydrogenase reductase"/>
    <property type="match status" value="1"/>
</dbReference>
<sequence>MAATNRVAIVTASDSGIGKTTALMLAERGFDIGVTWHSDEEGALETCREIEARGQRAEAIQLDLSELPQGAKAIESLIARFGRLDVLVNNAGAMTKAPFLDMAFDDWRAIFTVDVDGAFLCSQIAARQMVKQGQGGRIVNITSVHEHTPLPDASAYTAAKHALGGLTKSMAMELVQHKILVNAVAPGAIATTMNDMDDSEVEEGSIPEIPLGRPGHTKEIASLVAWLCDTDASYTTGQSFVVDGGFMIANPQFKPAE</sequence>
<dbReference type="InterPro" id="IPR050259">
    <property type="entry name" value="SDR"/>
</dbReference>
<gene>
    <name evidence="2" type="ORF">HU722_11160</name>
</gene>
<dbReference type="Gene3D" id="3.40.50.720">
    <property type="entry name" value="NAD(P)-binding Rossmann-like Domain"/>
    <property type="match status" value="1"/>
</dbReference>
<dbReference type="AlphaFoldDB" id="A0A8H9YQ38"/>
<comment type="similarity">
    <text evidence="1">Belongs to the short-chain dehydrogenases/reductases (SDR) family.</text>
</comment>
<dbReference type="GO" id="GO:0032787">
    <property type="term" value="P:monocarboxylic acid metabolic process"/>
    <property type="evidence" value="ECO:0007669"/>
    <property type="project" value="UniProtKB-ARBA"/>
</dbReference>
<name>A0A8H9YQ38_9PSED</name>
<dbReference type="Pfam" id="PF13561">
    <property type="entry name" value="adh_short_C2"/>
    <property type="match status" value="1"/>
</dbReference>
<organism evidence="2">
    <name type="scientific">Pseudomonas tritici</name>
    <dbReference type="NCBI Taxonomy" id="2745518"/>
    <lineage>
        <taxon>Bacteria</taxon>
        <taxon>Pseudomonadati</taxon>
        <taxon>Pseudomonadota</taxon>
        <taxon>Gammaproteobacteria</taxon>
        <taxon>Pseudomonadales</taxon>
        <taxon>Pseudomonadaceae</taxon>
        <taxon>Pseudomonas</taxon>
    </lineage>
</organism>
<dbReference type="PROSITE" id="PS00061">
    <property type="entry name" value="ADH_SHORT"/>
    <property type="match status" value="1"/>
</dbReference>
<dbReference type="PANTHER" id="PTHR42879:SF2">
    <property type="entry name" value="3-OXOACYL-[ACYL-CARRIER-PROTEIN] REDUCTASE FABG"/>
    <property type="match status" value="1"/>
</dbReference>
<evidence type="ECO:0000313" key="2">
    <source>
        <dbReference type="EMBL" id="MBC3292079.1"/>
    </source>
</evidence>
<dbReference type="PRINTS" id="PR00081">
    <property type="entry name" value="GDHRDH"/>
</dbReference>
<dbReference type="SUPFAM" id="SSF51735">
    <property type="entry name" value="NAD(P)-binding Rossmann-fold domains"/>
    <property type="match status" value="1"/>
</dbReference>
<comment type="caution">
    <text evidence="2">The sequence shown here is derived from an EMBL/GenBank/DDBJ whole genome shotgun (WGS) entry which is preliminary data.</text>
</comment>
<dbReference type="PRINTS" id="PR00080">
    <property type="entry name" value="SDRFAMILY"/>
</dbReference>